<proteinExistence type="predicted"/>
<dbReference type="AlphaFoldDB" id="A0AAN4YUM6"/>
<protein>
    <submittedName>
        <fullName evidence="1">Unnamed protein product</fullName>
    </submittedName>
</protein>
<name>A0AAN4YUM6_ASPOZ</name>
<sequence length="270" mass="30895">MMHLKFCLFGWMGSERSSWLDQDAVQSLATFFLTSTDPISFLLGLGVQIILWGQRISSSMQLKPQIIAQALHGIVERSVQCEKETMLFVTACTAKEVLNLDLSETEDLTTLRRFFSEVIQINTFPFQCSDELREYTRLRSDMFDHKSSLRLAFPAPINIWLFLHDIDALAVRLSTTKTPIHYDTARKLGDELCSTGSFFRLLTKDLWIESPEALDRITEGFNLYGQMVMVSQGLEMTVTVGRHSAFYDSISVLRDSLALQMEEYRVFAMN</sequence>
<dbReference type="Proteomes" id="UP001165205">
    <property type="component" value="Unassembled WGS sequence"/>
</dbReference>
<comment type="caution">
    <text evidence="1">The sequence shown here is derived from an EMBL/GenBank/DDBJ whole genome shotgun (WGS) entry which is preliminary data.</text>
</comment>
<organism evidence="1 2">
    <name type="scientific">Aspergillus oryzae</name>
    <name type="common">Yellow koji mold</name>
    <dbReference type="NCBI Taxonomy" id="5062"/>
    <lineage>
        <taxon>Eukaryota</taxon>
        <taxon>Fungi</taxon>
        <taxon>Dikarya</taxon>
        <taxon>Ascomycota</taxon>
        <taxon>Pezizomycotina</taxon>
        <taxon>Eurotiomycetes</taxon>
        <taxon>Eurotiomycetidae</taxon>
        <taxon>Eurotiales</taxon>
        <taxon>Aspergillaceae</taxon>
        <taxon>Aspergillus</taxon>
        <taxon>Aspergillus subgen. Circumdati</taxon>
    </lineage>
</organism>
<dbReference type="EMBL" id="BSYA01000171">
    <property type="protein sequence ID" value="GMG35563.1"/>
    <property type="molecule type" value="Genomic_DNA"/>
</dbReference>
<evidence type="ECO:0000313" key="2">
    <source>
        <dbReference type="Proteomes" id="UP001165205"/>
    </source>
</evidence>
<reference evidence="1" key="1">
    <citation type="submission" date="2023-04" db="EMBL/GenBank/DDBJ databases">
        <title>Aspergillus oryzae NBRC 4228.</title>
        <authorList>
            <person name="Ichikawa N."/>
            <person name="Sato H."/>
            <person name="Tonouchi N."/>
        </authorList>
    </citation>
    <scope>NUCLEOTIDE SEQUENCE</scope>
    <source>
        <strain evidence="1">NBRC 4228</strain>
    </source>
</reference>
<accession>A0AAN4YUM6</accession>
<gene>
    <name evidence="1" type="ORF">Aory04_001076000</name>
</gene>
<evidence type="ECO:0000313" key="1">
    <source>
        <dbReference type="EMBL" id="GMG35563.1"/>
    </source>
</evidence>